<comment type="caution">
    <text evidence="2">The sequence shown here is derived from an EMBL/GenBank/DDBJ whole genome shotgun (WGS) entry which is preliminary data.</text>
</comment>
<proteinExistence type="predicted"/>
<sequence length="166" mass="18835">MHVFKARAKSKIKHICVYFSFAFDHYAYASESATHLPWLLYHSQKQPISPPPQQQLNDHHAFSFSPITLQMLPHLSLYLQLQDLQPEGSNPLDRNPFFHASNGFYINSSEVVLRHIVCRISPSGTLDSPHHHLSYIRAGPRKNIFFDPSTTRAAVVTCGVGDSVLR</sequence>
<protein>
    <submittedName>
        <fullName evidence="2">Uncharacterized protein</fullName>
    </submittedName>
</protein>
<name>A0ABR2PL17_9ROSI</name>
<keyword evidence="3" id="KW-1185">Reference proteome</keyword>
<evidence type="ECO:0000313" key="3">
    <source>
        <dbReference type="Proteomes" id="UP001396334"/>
    </source>
</evidence>
<dbReference type="PANTHER" id="PTHR45770">
    <property type="entry name" value="ATP-DEPENDENT 6-PHOSPHOFRUCTOKINASE 1"/>
    <property type="match status" value="1"/>
</dbReference>
<evidence type="ECO:0000313" key="2">
    <source>
        <dbReference type="EMBL" id="KAK8989123.1"/>
    </source>
</evidence>
<dbReference type="InterPro" id="IPR050929">
    <property type="entry name" value="PFKA"/>
</dbReference>
<gene>
    <name evidence="2" type="ORF">V6N11_030489</name>
</gene>
<evidence type="ECO:0000256" key="1">
    <source>
        <dbReference type="ARBA" id="ARBA00022533"/>
    </source>
</evidence>
<keyword evidence="1" id="KW-0021">Allosteric enzyme</keyword>
<dbReference type="Proteomes" id="UP001396334">
    <property type="component" value="Unassembled WGS sequence"/>
</dbReference>
<organism evidence="2 3">
    <name type="scientific">Hibiscus sabdariffa</name>
    <name type="common">roselle</name>
    <dbReference type="NCBI Taxonomy" id="183260"/>
    <lineage>
        <taxon>Eukaryota</taxon>
        <taxon>Viridiplantae</taxon>
        <taxon>Streptophyta</taxon>
        <taxon>Embryophyta</taxon>
        <taxon>Tracheophyta</taxon>
        <taxon>Spermatophyta</taxon>
        <taxon>Magnoliopsida</taxon>
        <taxon>eudicotyledons</taxon>
        <taxon>Gunneridae</taxon>
        <taxon>Pentapetalae</taxon>
        <taxon>rosids</taxon>
        <taxon>malvids</taxon>
        <taxon>Malvales</taxon>
        <taxon>Malvaceae</taxon>
        <taxon>Malvoideae</taxon>
        <taxon>Hibiscus</taxon>
    </lineage>
</organism>
<reference evidence="2 3" key="1">
    <citation type="journal article" date="2024" name="G3 (Bethesda)">
        <title>Genome assembly of Hibiscus sabdariffa L. provides insights into metabolisms of medicinal natural products.</title>
        <authorList>
            <person name="Kim T."/>
        </authorList>
    </citation>
    <scope>NUCLEOTIDE SEQUENCE [LARGE SCALE GENOMIC DNA]</scope>
    <source>
        <strain evidence="2">TK-2024</strain>
        <tissue evidence="2">Old leaves</tissue>
    </source>
</reference>
<accession>A0ABR2PL17</accession>
<dbReference type="EMBL" id="JBBPBN010000057">
    <property type="protein sequence ID" value="KAK8989123.1"/>
    <property type="molecule type" value="Genomic_DNA"/>
</dbReference>